<keyword evidence="6 9" id="KW-0133">Cell shape</keyword>
<evidence type="ECO:0000259" key="12">
    <source>
        <dbReference type="PROSITE" id="PS52029"/>
    </source>
</evidence>
<evidence type="ECO:0000256" key="9">
    <source>
        <dbReference type="PROSITE-ProRule" id="PRU01373"/>
    </source>
</evidence>
<keyword evidence="14" id="KW-1185">Reference proteome</keyword>
<dbReference type="SUPFAM" id="SSF48452">
    <property type="entry name" value="TPR-like"/>
    <property type="match status" value="1"/>
</dbReference>
<keyword evidence="11" id="KW-0812">Transmembrane</keyword>
<accession>A0ABU5ZCI1</accession>
<dbReference type="InterPro" id="IPR005490">
    <property type="entry name" value="LD_TPept_cat_dom"/>
</dbReference>
<feature type="domain" description="L,D-TPase catalytic" evidence="12">
    <location>
        <begin position="391"/>
        <end position="500"/>
    </location>
</feature>
<feature type="region of interest" description="Disordered" evidence="10">
    <location>
        <begin position="70"/>
        <end position="93"/>
    </location>
</feature>
<protein>
    <submittedName>
        <fullName evidence="13">L,D-transpeptidase</fullName>
        <ecNumber evidence="13">2.-.-.-</ecNumber>
    </submittedName>
</protein>
<evidence type="ECO:0000256" key="7">
    <source>
        <dbReference type="ARBA" id="ARBA00022984"/>
    </source>
</evidence>
<dbReference type="InterPro" id="IPR050979">
    <property type="entry name" value="LD-transpeptidase"/>
</dbReference>
<sequence length="534" mass="57883">MTALESNEKIEFKDEKYLKDYVKLHPDNKMVWYLLGREYVRKGETGKATYCFQQAGEVYLAFEDSAAGAVHDQEAPGKRTAGSGDGPNERRKTRKPLFSVARYTTAAIWALLLIFFIPALEGARPETHRAEVADPALSGPSANPESSEVRPSASPLPSPSLASGTRQTPEKPMLSRVYYLGGEAGKGSYQAALFGLAESGGSDGRQQVSLVAESVRSSVASWTDWTREPKLRFTAVSATGGGGALQIRRLEPEQCSCLSPGLEASARLFAEWRNQQEQLWVLASAVRAYQAIHHQLPDTVKELQRNYPGNLLPGYTPIMKQGFAFLFGKPASGIGAETAKGQSASPLKAAEAWERALAAGLGETGKGDEGKRAAEDQSVIVPDADLLQSPLEIIVDRKHHRLALVSGSIILRNYPVGLGGSRTPLGEFVISEKVMNPNGHADGDYGSRGMTLSDTLYAIHGTNAPESIGKDLSHGCIRMLKDDIEELYDMAPIGTKVSIRAAGLPEEIMRSSARFALPHTAVETNPHHVYKWLN</sequence>
<keyword evidence="7 9" id="KW-0573">Peptidoglycan synthesis</keyword>
<evidence type="ECO:0000313" key="13">
    <source>
        <dbReference type="EMBL" id="MEB3100219.1"/>
    </source>
</evidence>
<name>A0ABU5ZCI1_9BACL</name>
<evidence type="ECO:0000256" key="10">
    <source>
        <dbReference type="SAM" id="MobiDB-lite"/>
    </source>
</evidence>
<evidence type="ECO:0000313" key="14">
    <source>
        <dbReference type="Proteomes" id="UP001310386"/>
    </source>
</evidence>
<dbReference type="Gene3D" id="2.40.440.10">
    <property type="entry name" value="L,D-transpeptidase catalytic domain-like"/>
    <property type="match status" value="1"/>
</dbReference>
<dbReference type="InterPro" id="IPR038063">
    <property type="entry name" value="Transpep_catalytic_dom"/>
</dbReference>
<dbReference type="InterPro" id="IPR011990">
    <property type="entry name" value="TPR-like_helical_dom_sf"/>
</dbReference>
<keyword evidence="5" id="KW-0378">Hydrolase</keyword>
<feature type="compositionally biased region" description="Low complexity" evidence="10">
    <location>
        <begin position="151"/>
        <end position="163"/>
    </location>
</feature>
<dbReference type="SUPFAM" id="SSF141523">
    <property type="entry name" value="L,D-transpeptidase catalytic domain-like"/>
    <property type="match status" value="1"/>
</dbReference>
<dbReference type="EC" id="2.-.-.-" evidence="13"/>
<dbReference type="GO" id="GO:0016740">
    <property type="term" value="F:transferase activity"/>
    <property type="evidence" value="ECO:0007669"/>
    <property type="project" value="UniProtKB-KW"/>
</dbReference>
<dbReference type="Gene3D" id="1.25.40.10">
    <property type="entry name" value="Tetratricopeptide repeat domain"/>
    <property type="match status" value="1"/>
</dbReference>
<gene>
    <name evidence="13" type="ORF">VF724_00920</name>
</gene>
<evidence type="ECO:0000256" key="3">
    <source>
        <dbReference type="ARBA" id="ARBA00022676"/>
    </source>
</evidence>
<feature type="active site" description="Nucleophile" evidence="9">
    <location>
        <position position="476"/>
    </location>
</feature>
<evidence type="ECO:0000256" key="1">
    <source>
        <dbReference type="ARBA" id="ARBA00004752"/>
    </source>
</evidence>
<keyword evidence="3" id="KW-0328">Glycosyltransferase</keyword>
<keyword evidence="11" id="KW-0472">Membrane</keyword>
<evidence type="ECO:0000256" key="11">
    <source>
        <dbReference type="SAM" id="Phobius"/>
    </source>
</evidence>
<evidence type="ECO:0000256" key="8">
    <source>
        <dbReference type="ARBA" id="ARBA00023316"/>
    </source>
</evidence>
<dbReference type="PANTHER" id="PTHR30582">
    <property type="entry name" value="L,D-TRANSPEPTIDASE"/>
    <property type="match status" value="1"/>
</dbReference>
<comment type="caution">
    <text evidence="13">The sequence shown here is derived from an EMBL/GenBank/DDBJ whole genome shotgun (WGS) entry which is preliminary data.</text>
</comment>
<dbReference type="CDD" id="cd16913">
    <property type="entry name" value="YkuD_like"/>
    <property type="match status" value="1"/>
</dbReference>
<dbReference type="EMBL" id="JAYJLD010000001">
    <property type="protein sequence ID" value="MEB3100219.1"/>
    <property type="molecule type" value="Genomic_DNA"/>
</dbReference>
<feature type="region of interest" description="Disordered" evidence="10">
    <location>
        <begin position="131"/>
        <end position="168"/>
    </location>
</feature>
<reference evidence="13" key="1">
    <citation type="submission" date="2023-12" db="EMBL/GenBank/DDBJ databases">
        <title>Fervidustalea candida gen. nov., sp. nov., a novel member of the family Paenibacillaceae isolated from a geothermal area.</title>
        <authorList>
            <person name="Li W.-J."/>
            <person name="Jiao J.-Y."/>
            <person name="Chen Y."/>
        </authorList>
    </citation>
    <scope>NUCLEOTIDE SEQUENCE</scope>
    <source>
        <strain evidence="13">SYSU GA230002</strain>
    </source>
</reference>
<keyword evidence="11" id="KW-1133">Transmembrane helix</keyword>
<feature type="active site" description="Proton donor/acceptor" evidence="9">
    <location>
        <position position="460"/>
    </location>
</feature>
<dbReference type="PROSITE" id="PS52029">
    <property type="entry name" value="LD_TPASE"/>
    <property type="match status" value="1"/>
</dbReference>
<dbReference type="PANTHER" id="PTHR30582:SF24">
    <property type="entry name" value="L,D-TRANSPEPTIDASE ERFK_SRFK-RELATED"/>
    <property type="match status" value="1"/>
</dbReference>
<proteinExistence type="inferred from homology"/>
<keyword evidence="8 9" id="KW-0961">Cell wall biogenesis/degradation</keyword>
<comment type="similarity">
    <text evidence="2">Belongs to the YkuD family.</text>
</comment>
<dbReference type="Pfam" id="PF03734">
    <property type="entry name" value="YkuD"/>
    <property type="match status" value="1"/>
</dbReference>
<evidence type="ECO:0000256" key="4">
    <source>
        <dbReference type="ARBA" id="ARBA00022679"/>
    </source>
</evidence>
<evidence type="ECO:0000256" key="6">
    <source>
        <dbReference type="ARBA" id="ARBA00022960"/>
    </source>
</evidence>
<feature type="transmembrane region" description="Helical" evidence="11">
    <location>
        <begin position="100"/>
        <end position="120"/>
    </location>
</feature>
<evidence type="ECO:0000256" key="5">
    <source>
        <dbReference type="ARBA" id="ARBA00022801"/>
    </source>
</evidence>
<keyword evidence="4 13" id="KW-0808">Transferase</keyword>
<comment type="pathway">
    <text evidence="1 9">Cell wall biogenesis; peptidoglycan biosynthesis.</text>
</comment>
<evidence type="ECO:0000256" key="2">
    <source>
        <dbReference type="ARBA" id="ARBA00005992"/>
    </source>
</evidence>
<dbReference type="Proteomes" id="UP001310386">
    <property type="component" value="Unassembled WGS sequence"/>
</dbReference>
<dbReference type="RefSeq" id="WP_371752325.1">
    <property type="nucleotide sequence ID" value="NZ_JAYJLD010000001.1"/>
</dbReference>
<organism evidence="13 14">
    <name type="scientific">Ferviditalea candida</name>
    <dbReference type="NCBI Taxonomy" id="3108399"/>
    <lineage>
        <taxon>Bacteria</taxon>
        <taxon>Bacillati</taxon>
        <taxon>Bacillota</taxon>
        <taxon>Bacilli</taxon>
        <taxon>Bacillales</taxon>
        <taxon>Paenibacillaceae</taxon>
        <taxon>Ferviditalea</taxon>
    </lineage>
</organism>